<dbReference type="Proteomes" id="UP001320715">
    <property type="component" value="Unassembled WGS sequence"/>
</dbReference>
<comment type="caution">
    <text evidence="1">The sequence shown here is derived from an EMBL/GenBank/DDBJ whole genome shotgun (WGS) entry which is preliminary data.</text>
</comment>
<dbReference type="RefSeq" id="WP_193217195.1">
    <property type="nucleotide sequence ID" value="NZ_CP159480.1"/>
</dbReference>
<reference evidence="1 2" key="1">
    <citation type="submission" date="2020-01" db="EMBL/GenBank/DDBJ databases">
        <title>Genomes of bacteria type strains.</title>
        <authorList>
            <person name="Chen J."/>
            <person name="Zhu S."/>
            <person name="Yang J."/>
        </authorList>
    </citation>
    <scope>NUCLEOTIDE SEQUENCE [LARGE SCALE GENOMIC DNA]</scope>
    <source>
        <strain evidence="1 2">DSM 16655</strain>
    </source>
</reference>
<organism evidence="1 2">
    <name type="scientific">Hoeflea alexandrii</name>
    <dbReference type="NCBI Taxonomy" id="288436"/>
    <lineage>
        <taxon>Bacteria</taxon>
        <taxon>Pseudomonadati</taxon>
        <taxon>Pseudomonadota</taxon>
        <taxon>Alphaproteobacteria</taxon>
        <taxon>Hyphomicrobiales</taxon>
        <taxon>Rhizobiaceae</taxon>
        <taxon>Hoeflea</taxon>
    </lineage>
</organism>
<protein>
    <submittedName>
        <fullName evidence="1">Uncharacterized protein</fullName>
    </submittedName>
</protein>
<gene>
    <name evidence="1" type="ORF">GTW23_03210</name>
</gene>
<accession>A0ABT1CLT7</accession>
<keyword evidence="2" id="KW-1185">Reference proteome</keyword>
<dbReference type="EMBL" id="JAAAML010000001">
    <property type="protein sequence ID" value="MCO6407172.1"/>
    <property type="molecule type" value="Genomic_DNA"/>
</dbReference>
<proteinExistence type="predicted"/>
<evidence type="ECO:0000313" key="2">
    <source>
        <dbReference type="Proteomes" id="UP001320715"/>
    </source>
</evidence>
<sequence length="54" mass="5210">MVKSTSNGTAKPANAESKVERSRLVLLGALAATAVTAVGCGGGGSSGRYLGDGD</sequence>
<name>A0ABT1CLT7_9HYPH</name>
<evidence type="ECO:0000313" key="1">
    <source>
        <dbReference type="EMBL" id="MCO6407172.1"/>
    </source>
</evidence>